<accession>A0A183CKD8</accession>
<dbReference type="WBParaSite" id="GPLIN_001334400">
    <property type="protein sequence ID" value="GPLIN_001334400"/>
    <property type="gene ID" value="GPLIN_001334400"/>
</dbReference>
<proteinExistence type="predicted"/>
<reference evidence="1" key="2">
    <citation type="submission" date="2014-05" db="EMBL/GenBank/DDBJ databases">
        <title>The genome and life-stage specific transcriptomes of Globodera pallida elucidate key aspects of plant parasitism by a cyst nematode.</title>
        <authorList>
            <person name="Cotton J.A."/>
            <person name="Lilley C.J."/>
            <person name="Jones L.M."/>
            <person name="Kikuchi T."/>
            <person name="Reid A.J."/>
            <person name="Thorpe P."/>
            <person name="Tsai I.J."/>
            <person name="Beasley H."/>
            <person name="Blok V."/>
            <person name="Cock P.J.A."/>
            <person name="Van den Akker S.E."/>
            <person name="Holroyd N."/>
            <person name="Hunt M."/>
            <person name="Mantelin S."/>
            <person name="Naghra H."/>
            <person name="Pain A."/>
            <person name="Palomares-Rius J.E."/>
            <person name="Zarowiecki M."/>
            <person name="Berriman M."/>
            <person name="Jones J.T."/>
            <person name="Urwin P.E."/>
        </authorList>
    </citation>
    <scope>NUCLEOTIDE SEQUENCE [LARGE SCALE GENOMIC DNA]</scope>
    <source>
        <strain evidence="1">Lindley</strain>
    </source>
</reference>
<name>A0A183CKD8_GLOPA</name>
<sequence length="82" mass="8952">MEAGGDEATDFVVRVATELLQNGQQSLYTITKLPFELKNPIVRGGLFSRKVMAKCGKKEFPGHNLFEVVNELGVNELAGNEG</sequence>
<evidence type="ECO:0000313" key="1">
    <source>
        <dbReference type="Proteomes" id="UP000050741"/>
    </source>
</evidence>
<dbReference type="Proteomes" id="UP000050741">
    <property type="component" value="Unassembled WGS sequence"/>
</dbReference>
<dbReference type="AlphaFoldDB" id="A0A183CKD8"/>
<organism evidence="1 2">
    <name type="scientific">Globodera pallida</name>
    <name type="common">Potato cyst nematode worm</name>
    <name type="synonym">Heterodera pallida</name>
    <dbReference type="NCBI Taxonomy" id="36090"/>
    <lineage>
        <taxon>Eukaryota</taxon>
        <taxon>Metazoa</taxon>
        <taxon>Ecdysozoa</taxon>
        <taxon>Nematoda</taxon>
        <taxon>Chromadorea</taxon>
        <taxon>Rhabditida</taxon>
        <taxon>Tylenchina</taxon>
        <taxon>Tylenchomorpha</taxon>
        <taxon>Tylenchoidea</taxon>
        <taxon>Heteroderidae</taxon>
        <taxon>Heteroderinae</taxon>
        <taxon>Globodera</taxon>
    </lineage>
</organism>
<evidence type="ECO:0000313" key="2">
    <source>
        <dbReference type="WBParaSite" id="GPLIN_001334400"/>
    </source>
</evidence>
<reference evidence="2" key="3">
    <citation type="submission" date="2016-06" db="UniProtKB">
        <authorList>
            <consortium name="WormBaseParasite"/>
        </authorList>
    </citation>
    <scope>IDENTIFICATION</scope>
</reference>
<reference evidence="1" key="1">
    <citation type="submission" date="2013-12" db="EMBL/GenBank/DDBJ databases">
        <authorList>
            <person name="Aslett M."/>
        </authorList>
    </citation>
    <scope>NUCLEOTIDE SEQUENCE [LARGE SCALE GENOMIC DNA]</scope>
    <source>
        <strain evidence="1">Lindley</strain>
    </source>
</reference>
<protein>
    <submittedName>
        <fullName evidence="2">Sacchrp_dh_C domain-containing protein</fullName>
    </submittedName>
</protein>
<keyword evidence="1" id="KW-1185">Reference proteome</keyword>